<reference evidence="2" key="2">
    <citation type="journal article" date="2024" name="Plant">
        <title>Genomic evolution and insights into agronomic trait innovations of Sesamum species.</title>
        <authorList>
            <person name="Miao H."/>
            <person name="Wang L."/>
            <person name="Qu L."/>
            <person name="Liu H."/>
            <person name="Sun Y."/>
            <person name="Le M."/>
            <person name="Wang Q."/>
            <person name="Wei S."/>
            <person name="Zheng Y."/>
            <person name="Lin W."/>
            <person name="Duan Y."/>
            <person name="Cao H."/>
            <person name="Xiong S."/>
            <person name="Wang X."/>
            <person name="Wei L."/>
            <person name="Li C."/>
            <person name="Ma Q."/>
            <person name="Ju M."/>
            <person name="Zhao R."/>
            <person name="Li G."/>
            <person name="Mu C."/>
            <person name="Tian Q."/>
            <person name="Mei H."/>
            <person name="Zhang T."/>
            <person name="Gao T."/>
            <person name="Zhang H."/>
        </authorList>
    </citation>
    <scope>NUCLEOTIDE SEQUENCE</scope>
    <source>
        <strain evidence="2">KEN1</strain>
    </source>
</reference>
<dbReference type="AlphaFoldDB" id="A0AAW2TRM2"/>
<accession>A0AAW2TRM2</accession>
<proteinExistence type="predicted"/>
<dbReference type="EMBL" id="JACGWN010000014">
    <property type="protein sequence ID" value="KAL0407510.1"/>
    <property type="molecule type" value="Genomic_DNA"/>
</dbReference>
<evidence type="ECO:0000256" key="1">
    <source>
        <dbReference type="SAM" id="MobiDB-lite"/>
    </source>
</evidence>
<organism evidence="2">
    <name type="scientific">Sesamum latifolium</name>
    <dbReference type="NCBI Taxonomy" id="2727402"/>
    <lineage>
        <taxon>Eukaryota</taxon>
        <taxon>Viridiplantae</taxon>
        <taxon>Streptophyta</taxon>
        <taxon>Embryophyta</taxon>
        <taxon>Tracheophyta</taxon>
        <taxon>Spermatophyta</taxon>
        <taxon>Magnoliopsida</taxon>
        <taxon>eudicotyledons</taxon>
        <taxon>Gunneridae</taxon>
        <taxon>Pentapetalae</taxon>
        <taxon>asterids</taxon>
        <taxon>lamiids</taxon>
        <taxon>Lamiales</taxon>
        <taxon>Pedaliaceae</taxon>
        <taxon>Sesamum</taxon>
    </lineage>
</organism>
<comment type="caution">
    <text evidence="2">The sequence shown here is derived from an EMBL/GenBank/DDBJ whole genome shotgun (WGS) entry which is preliminary data.</text>
</comment>
<protein>
    <submittedName>
        <fullName evidence="2">Uncharacterized protein</fullName>
    </submittedName>
</protein>
<sequence length="146" mass="15905">MEAKPNTNTLSTAIIISSSQTIHPAGATTTTQPPLKVHPSAATSARTPFSAIAPPQYVQVSRLRLRVTLDTISEESNVTDDYDCTDQSPFSDVDSSSEECVSGDMSPEETSELVVLEMAVSSYRTCFREMRGKAMPAFTPYDFRCV</sequence>
<gene>
    <name evidence="2" type="ORF">Slati_4064900</name>
</gene>
<feature type="region of interest" description="Disordered" evidence="1">
    <location>
        <begin position="78"/>
        <end position="108"/>
    </location>
</feature>
<name>A0AAW2TRM2_9LAMI</name>
<reference evidence="2" key="1">
    <citation type="submission" date="2020-06" db="EMBL/GenBank/DDBJ databases">
        <authorList>
            <person name="Li T."/>
            <person name="Hu X."/>
            <person name="Zhang T."/>
            <person name="Song X."/>
            <person name="Zhang H."/>
            <person name="Dai N."/>
            <person name="Sheng W."/>
            <person name="Hou X."/>
            <person name="Wei L."/>
        </authorList>
    </citation>
    <scope>NUCLEOTIDE SEQUENCE</scope>
    <source>
        <strain evidence="2">KEN1</strain>
        <tissue evidence="2">Leaf</tissue>
    </source>
</reference>
<evidence type="ECO:0000313" key="2">
    <source>
        <dbReference type="EMBL" id="KAL0407510.1"/>
    </source>
</evidence>
<feature type="compositionally biased region" description="Low complexity" evidence="1">
    <location>
        <begin position="91"/>
        <end position="102"/>
    </location>
</feature>